<proteinExistence type="predicted"/>
<evidence type="ECO:0000313" key="2">
    <source>
        <dbReference type="EMBL" id="CAG9176290.1"/>
    </source>
</evidence>
<organism evidence="2 3">
    <name type="scientific">Cupriavidus laharis</name>
    <dbReference type="NCBI Taxonomy" id="151654"/>
    <lineage>
        <taxon>Bacteria</taxon>
        <taxon>Pseudomonadati</taxon>
        <taxon>Pseudomonadota</taxon>
        <taxon>Betaproteobacteria</taxon>
        <taxon>Burkholderiales</taxon>
        <taxon>Burkholderiaceae</taxon>
        <taxon>Cupriavidus</taxon>
    </lineage>
</organism>
<dbReference type="Proteomes" id="UP000727654">
    <property type="component" value="Unassembled WGS sequence"/>
</dbReference>
<protein>
    <recommendedName>
        <fullName evidence="4">Type II toxin-antitoxin system RelE/ParE family toxin</fullName>
    </recommendedName>
</protein>
<evidence type="ECO:0000313" key="3">
    <source>
        <dbReference type="Proteomes" id="UP000727654"/>
    </source>
</evidence>
<name>A0ABM8X8J1_9BURK</name>
<sequence>MRTCQVIFTPEFEERLADLFHYITEEAGSPVVAARYTDAIVSYCESLGAFPHRGTMRDDLQPGLRITHYRGRTVIAFVVDGDQVFMTGLFHGGQDYETKLGMGG</sequence>
<evidence type="ECO:0000256" key="1">
    <source>
        <dbReference type="ARBA" id="ARBA00022649"/>
    </source>
</evidence>
<dbReference type="Pfam" id="PF05016">
    <property type="entry name" value="ParE_toxin"/>
    <property type="match status" value="1"/>
</dbReference>
<accession>A0ABM8X8J1</accession>
<keyword evidence="1" id="KW-1277">Toxin-antitoxin system</keyword>
<dbReference type="RefSeq" id="WP_224080791.1">
    <property type="nucleotide sequence ID" value="NZ_CAJZAI010000007.1"/>
</dbReference>
<keyword evidence="3" id="KW-1185">Reference proteome</keyword>
<dbReference type="InterPro" id="IPR007712">
    <property type="entry name" value="RelE/ParE_toxin"/>
</dbReference>
<evidence type="ECO:0008006" key="4">
    <source>
        <dbReference type="Google" id="ProtNLM"/>
    </source>
</evidence>
<dbReference type="InterPro" id="IPR035093">
    <property type="entry name" value="RelE/ParE_toxin_dom_sf"/>
</dbReference>
<dbReference type="Gene3D" id="3.30.2310.20">
    <property type="entry name" value="RelE-like"/>
    <property type="match status" value="1"/>
</dbReference>
<dbReference type="EMBL" id="CAJZAI010000007">
    <property type="protein sequence ID" value="CAG9176290.1"/>
    <property type="molecule type" value="Genomic_DNA"/>
</dbReference>
<reference evidence="2 3" key="1">
    <citation type="submission" date="2021-08" db="EMBL/GenBank/DDBJ databases">
        <authorList>
            <person name="Peeters C."/>
        </authorList>
    </citation>
    <scope>NUCLEOTIDE SEQUENCE [LARGE SCALE GENOMIC DNA]</scope>
    <source>
        <strain evidence="2 3">LMG 23992</strain>
    </source>
</reference>
<gene>
    <name evidence="2" type="ORF">LMG23992_03214</name>
</gene>
<comment type="caution">
    <text evidence="2">The sequence shown here is derived from an EMBL/GenBank/DDBJ whole genome shotgun (WGS) entry which is preliminary data.</text>
</comment>